<protein>
    <recommendedName>
        <fullName evidence="1">Tc1-like transposase DDE domain-containing protein</fullName>
    </recommendedName>
</protein>
<evidence type="ECO:0000259" key="1">
    <source>
        <dbReference type="Pfam" id="PF13358"/>
    </source>
</evidence>
<dbReference type="PANTHER" id="PTHR23022:SF135">
    <property type="entry name" value="SI:DKEY-77F5.3"/>
    <property type="match status" value="1"/>
</dbReference>
<comment type="caution">
    <text evidence="2">The sequence shown here is derived from an EMBL/GenBank/DDBJ whole genome shotgun (WGS) entry which is preliminary data.</text>
</comment>
<dbReference type="InterPro" id="IPR038717">
    <property type="entry name" value="Tc1-like_DDE_dom"/>
</dbReference>
<reference evidence="2 3" key="1">
    <citation type="submission" date="2023-11" db="EMBL/GenBank/DDBJ databases">
        <authorList>
            <person name="Hedman E."/>
            <person name="Englund M."/>
            <person name="Stromberg M."/>
            <person name="Nyberg Akerstrom W."/>
            <person name="Nylinder S."/>
            <person name="Jareborg N."/>
            <person name="Kallberg Y."/>
            <person name="Kronander E."/>
        </authorList>
    </citation>
    <scope>NUCLEOTIDE SEQUENCE [LARGE SCALE GENOMIC DNA]</scope>
</reference>
<evidence type="ECO:0000313" key="2">
    <source>
        <dbReference type="EMBL" id="CAK1594745.1"/>
    </source>
</evidence>
<dbReference type="Pfam" id="PF13358">
    <property type="entry name" value="DDE_3"/>
    <property type="match status" value="1"/>
</dbReference>
<dbReference type="InterPro" id="IPR052338">
    <property type="entry name" value="Transposase_5"/>
</dbReference>
<accession>A0AAV1LIQ8</accession>
<dbReference type="Proteomes" id="UP001314205">
    <property type="component" value="Unassembled WGS sequence"/>
</dbReference>
<dbReference type="EMBL" id="CAVLGL010000090">
    <property type="protein sequence ID" value="CAK1594745.1"/>
    <property type="molecule type" value="Genomic_DNA"/>
</dbReference>
<feature type="domain" description="Tc1-like transposase DDE" evidence="1">
    <location>
        <begin position="37"/>
        <end position="184"/>
    </location>
</feature>
<dbReference type="Gene3D" id="3.30.420.10">
    <property type="entry name" value="Ribonuclease H-like superfamily/Ribonuclease H"/>
    <property type="match status" value="1"/>
</dbReference>
<gene>
    <name evidence="2" type="ORF">PARMNEM_LOCUS14328</name>
</gene>
<dbReference type="PANTHER" id="PTHR23022">
    <property type="entry name" value="TRANSPOSABLE ELEMENT-RELATED"/>
    <property type="match status" value="1"/>
</dbReference>
<dbReference type="InterPro" id="IPR036397">
    <property type="entry name" value="RNaseH_sf"/>
</dbReference>
<keyword evidence="3" id="KW-1185">Reference proteome</keyword>
<dbReference type="GO" id="GO:0003676">
    <property type="term" value="F:nucleic acid binding"/>
    <property type="evidence" value="ECO:0007669"/>
    <property type="project" value="InterPro"/>
</dbReference>
<organism evidence="2 3">
    <name type="scientific">Parnassius mnemosyne</name>
    <name type="common">clouded apollo</name>
    <dbReference type="NCBI Taxonomy" id="213953"/>
    <lineage>
        <taxon>Eukaryota</taxon>
        <taxon>Metazoa</taxon>
        <taxon>Ecdysozoa</taxon>
        <taxon>Arthropoda</taxon>
        <taxon>Hexapoda</taxon>
        <taxon>Insecta</taxon>
        <taxon>Pterygota</taxon>
        <taxon>Neoptera</taxon>
        <taxon>Endopterygota</taxon>
        <taxon>Lepidoptera</taxon>
        <taxon>Glossata</taxon>
        <taxon>Ditrysia</taxon>
        <taxon>Papilionoidea</taxon>
        <taxon>Papilionidae</taxon>
        <taxon>Parnassiinae</taxon>
        <taxon>Parnassini</taxon>
        <taxon>Parnassius</taxon>
        <taxon>Driopa</taxon>
    </lineage>
</organism>
<sequence>MGKYQDLSPRKIYEIKTLLLHTGHFQRQIASIANVCFSNESSVQILSDKAEFARRRKGEKFKEDCIVNRVKYPLSVMVWSIISSKGTGRLNIVEGTMRQDLYIQVLETKMLPQVLVLFPNGEFKLMHDSAPCHKAKKVTKFLNAQKVKVLDWPGNPLDLNPIENFWELMKREISREVVNNKRELIERLIDVWHRSESVKINCSKCIESMPRKIQAVIEAKGGVTKY</sequence>
<proteinExistence type="predicted"/>
<evidence type="ECO:0000313" key="3">
    <source>
        <dbReference type="Proteomes" id="UP001314205"/>
    </source>
</evidence>
<name>A0AAV1LIQ8_9NEOP</name>
<dbReference type="AlphaFoldDB" id="A0AAV1LIQ8"/>